<protein>
    <recommendedName>
        <fullName evidence="13">General secretion pathway protein F</fullName>
    </recommendedName>
</protein>
<comment type="caution">
    <text evidence="17">The sequence shown here is derived from an EMBL/GenBank/DDBJ whole genome shotgun (WGS) entry which is preliminary data.</text>
</comment>
<evidence type="ECO:0000256" key="15">
    <source>
        <dbReference type="SAM" id="Phobius"/>
    </source>
</evidence>
<evidence type="ECO:0000256" key="3">
    <source>
        <dbReference type="ARBA" id="ARBA00005745"/>
    </source>
</evidence>
<keyword evidence="8" id="KW-0479">Metal-binding</keyword>
<feature type="transmembrane region" description="Helical" evidence="15">
    <location>
        <begin position="226"/>
        <end position="246"/>
    </location>
</feature>
<evidence type="ECO:0000256" key="2">
    <source>
        <dbReference type="ARBA" id="ARBA00004429"/>
    </source>
</evidence>
<dbReference type="GO" id="GO:0015628">
    <property type="term" value="P:protein secretion by the type II secretion system"/>
    <property type="evidence" value="ECO:0007669"/>
    <property type="project" value="InterPro"/>
</dbReference>
<dbReference type="EMBL" id="VJVV01000004">
    <property type="protein sequence ID" value="TRO82455.1"/>
    <property type="molecule type" value="Genomic_DNA"/>
</dbReference>
<dbReference type="NCBIfam" id="TIGR02120">
    <property type="entry name" value="GspF"/>
    <property type="match status" value="1"/>
</dbReference>
<organism evidence="17 18">
    <name type="scientific">Trichloromonas acetexigens</name>
    <dbReference type="NCBI Taxonomy" id="38815"/>
    <lineage>
        <taxon>Bacteria</taxon>
        <taxon>Pseudomonadati</taxon>
        <taxon>Thermodesulfobacteriota</taxon>
        <taxon>Desulfuromonadia</taxon>
        <taxon>Desulfuromonadales</taxon>
        <taxon>Trichloromonadaceae</taxon>
        <taxon>Trichloromonas</taxon>
    </lineage>
</organism>
<feature type="transmembrane region" description="Helical" evidence="15">
    <location>
        <begin position="283"/>
        <end position="302"/>
    </location>
</feature>
<dbReference type="PROSITE" id="PS00874">
    <property type="entry name" value="T2SP_F"/>
    <property type="match status" value="1"/>
</dbReference>
<evidence type="ECO:0000256" key="7">
    <source>
        <dbReference type="ARBA" id="ARBA00022692"/>
    </source>
</evidence>
<dbReference type="Gene3D" id="1.20.81.30">
    <property type="entry name" value="Type II secretion system (T2SS), domain F"/>
    <property type="match status" value="2"/>
</dbReference>
<feature type="domain" description="Type II secretion system protein GspF" evidence="16">
    <location>
        <begin position="278"/>
        <end position="399"/>
    </location>
</feature>
<dbReference type="InterPro" id="IPR011850">
    <property type="entry name" value="T2SS_GspF"/>
</dbReference>
<keyword evidence="7 14" id="KW-0812">Transmembrane</keyword>
<comment type="subcellular location">
    <subcellularLocation>
        <location evidence="2">Cell inner membrane</location>
        <topology evidence="2">Multi-pass membrane protein</topology>
    </subcellularLocation>
    <subcellularLocation>
        <location evidence="14">Cell membrane</location>
        <topology evidence="14">Multi-pass membrane protein</topology>
    </subcellularLocation>
</comment>
<evidence type="ECO:0000259" key="16">
    <source>
        <dbReference type="Pfam" id="PF00482"/>
    </source>
</evidence>
<dbReference type="InterPro" id="IPR001992">
    <property type="entry name" value="T2SS_GspF/T4SS_PilC_CS"/>
</dbReference>
<comment type="function">
    <text evidence="1">Component of the type II secretion system inner membrane complex required for the energy-dependent secretion of extracellular factors such as proteases and toxins from the periplasm.</text>
</comment>
<dbReference type="GO" id="GO:0046872">
    <property type="term" value="F:metal ion binding"/>
    <property type="evidence" value="ECO:0007669"/>
    <property type="project" value="UniProtKB-KW"/>
</dbReference>
<keyword evidence="6" id="KW-0997">Cell inner membrane</keyword>
<sequence length="408" mass="43634">MPLFEYAGFDAQGKKVAGTIEAPGKKAATQQLRTQGIFPTRLAEGSAATSGFSLFTNRFRPFARKVSPQDLAATTRQLATLLGAGLPLDEALGTLADQLAGAPLGRALGTVRGEVLQGSELNRALAQHPGIFSPLFINMTEVGEHSGTLDQVLGQLADFLEDQARLRSRMQSALAYPILMGVIGSAVLVFLITFVVPKVTRMLEDLGQTLPVPTRLLIAGSDFLAGWWWLLLLLAGVAITAARRYAQSEAGRLKLDRLSLRLPLFGSLNLLLATARLSRTLGTLLHAGVPLLKALAIAVNLLSNRVLRQAVNDAIDAVREGESLAEPLKHSGVFPPMLAQMAAVGERSGELEKMLLRVAETYEHQVELRIAGLLSLLEPVMILVMGTAVGFIVLAILLPIFQASQGMG</sequence>
<evidence type="ECO:0000313" key="18">
    <source>
        <dbReference type="Proteomes" id="UP000317155"/>
    </source>
</evidence>
<feature type="transmembrane region" description="Helical" evidence="15">
    <location>
        <begin position="258"/>
        <end position="277"/>
    </location>
</feature>
<evidence type="ECO:0000313" key="17">
    <source>
        <dbReference type="EMBL" id="TRO82455.1"/>
    </source>
</evidence>
<dbReference type="InterPro" id="IPR018076">
    <property type="entry name" value="T2SS_GspF_dom"/>
</dbReference>
<reference evidence="17 18" key="1">
    <citation type="submission" date="2019-07" db="EMBL/GenBank/DDBJ databases">
        <title>Insights of Desulfuromonas acetexigens electromicrobiology.</title>
        <authorList>
            <person name="Katuri K."/>
            <person name="Sapireddy V."/>
            <person name="Shaw D.R."/>
            <person name="Saikaly P."/>
        </authorList>
    </citation>
    <scope>NUCLEOTIDE SEQUENCE [LARGE SCALE GENOMIC DNA]</scope>
    <source>
        <strain evidence="17 18">2873</strain>
    </source>
</reference>
<comment type="similarity">
    <text evidence="3 14">Belongs to the GSP F family.</text>
</comment>
<feature type="transmembrane region" description="Helical" evidence="15">
    <location>
        <begin position="173"/>
        <end position="196"/>
    </location>
</feature>
<keyword evidence="10" id="KW-0653">Protein transport</keyword>
<feature type="transmembrane region" description="Helical" evidence="15">
    <location>
        <begin position="380"/>
        <end position="401"/>
    </location>
</feature>
<keyword evidence="5" id="KW-1003">Cell membrane</keyword>
<feature type="domain" description="Type II secretion system protein GspF" evidence="16">
    <location>
        <begin position="75"/>
        <end position="197"/>
    </location>
</feature>
<evidence type="ECO:0000256" key="5">
    <source>
        <dbReference type="ARBA" id="ARBA00022475"/>
    </source>
</evidence>
<evidence type="ECO:0000256" key="11">
    <source>
        <dbReference type="ARBA" id="ARBA00022989"/>
    </source>
</evidence>
<name>A0A550JGY6_9BACT</name>
<dbReference type="Proteomes" id="UP000317155">
    <property type="component" value="Unassembled WGS sequence"/>
</dbReference>
<dbReference type="RefSeq" id="WP_092057503.1">
    <property type="nucleotide sequence ID" value="NZ_FOJJ01000034.1"/>
</dbReference>
<evidence type="ECO:0000256" key="6">
    <source>
        <dbReference type="ARBA" id="ARBA00022519"/>
    </source>
</evidence>
<dbReference type="InterPro" id="IPR042094">
    <property type="entry name" value="T2SS_GspF_sf"/>
</dbReference>
<evidence type="ECO:0000256" key="1">
    <source>
        <dbReference type="ARBA" id="ARBA00002684"/>
    </source>
</evidence>
<dbReference type="PANTHER" id="PTHR30012">
    <property type="entry name" value="GENERAL SECRETION PATHWAY PROTEIN"/>
    <property type="match status" value="1"/>
</dbReference>
<evidence type="ECO:0000256" key="14">
    <source>
        <dbReference type="RuleBase" id="RU003923"/>
    </source>
</evidence>
<dbReference type="OrthoDB" id="9805682at2"/>
<dbReference type="Pfam" id="PF00482">
    <property type="entry name" value="T2SSF"/>
    <property type="match status" value="2"/>
</dbReference>
<evidence type="ECO:0000256" key="10">
    <source>
        <dbReference type="ARBA" id="ARBA00022927"/>
    </source>
</evidence>
<evidence type="ECO:0000256" key="13">
    <source>
        <dbReference type="ARBA" id="ARBA00030750"/>
    </source>
</evidence>
<dbReference type="GO" id="GO:0005886">
    <property type="term" value="C:plasma membrane"/>
    <property type="evidence" value="ECO:0007669"/>
    <property type="project" value="UniProtKB-SubCell"/>
</dbReference>
<keyword evidence="4 14" id="KW-0813">Transport</keyword>
<dbReference type="GO" id="GO:0015627">
    <property type="term" value="C:type II protein secretion system complex"/>
    <property type="evidence" value="ECO:0007669"/>
    <property type="project" value="InterPro"/>
</dbReference>
<accession>A0A550JGY6</accession>
<keyword evidence="12 15" id="KW-0472">Membrane</keyword>
<keyword evidence="18" id="KW-1185">Reference proteome</keyword>
<evidence type="ECO:0000256" key="4">
    <source>
        <dbReference type="ARBA" id="ARBA00022448"/>
    </source>
</evidence>
<gene>
    <name evidence="17" type="primary">gspF</name>
    <name evidence="17" type="ORF">FL622_07710</name>
</gene>
<evidence type="ECO:0000256" key="12">
    <source>
        <dbReference type="ARBA" id="ARBA00023136"/>
    </source>
</evidence>
<evidence type="ECO:0000256" key="8">
    <source>
        <dbReference type="ARBA" id="ARBA00022723"/>
    </source>
</evidence>
<dbReference type="PRINTS" id="PR00812">
    <property type="entry name" value="BCTERIALGSPF"/>
</dbReference>
<keyword evidence="9" id="KW-0106">Calcium</keyword>
<dbReference type="FunFam" id="1.20.81.30:FF:000001">
    <property type="entry name" value="Type II secretion system protein F"/>
    <property type="match status" value="2"/>
</dbReference>
<keyword evidence="11 15" id="KW-1133">Transmembrane helix</keyword>
<dbReference type="AlphaFoldDB" id="A0A550JGY6"/>
<dbReference type="PANTHER" id="PTHR30012:SF0">
    <property type="entry name" value="TYPE II SECRETION SYSTEM PROTEIN F-RELATED"/>
    <property type="match status" value="1"/>
</dbReference>
<evidence type="ECO:0000256" key="9">
    <source>
        <dbReference type="ARBA" id="ARBA00022837"/>
    </source>
</evidence>
<proteinExistence type="inferred from homology"/>
<dbReference type="InterPro" id="IPR003004">
    <property type="entry name" value="GspF/PilC"/>
</dbReference>